<dbReference type="STRING" id="145854.GA0074692_2331"/>
<gene>
    <name evidence="2" type="ORF">GA0074692_2331</name>
</gene>
<dbReference type="RefSeq" id="WP_141725240.1">
    <property type="nucleotide sequence ID" value="NZ_FMHW01000002.1"/>
</dbReference>
<protein>
    <submittedName>
        <fullName evidence="2">Uncharacterized protein</fullName>
    </submittedName>
</protein>
<reference evidence="3" key="1">
    <citation type="submission" date="2016-06" db="EMBL/GenBank/DDBJ databases">
        <authorList>
            <person name="Varghese N."/>
            <person name="Submissions Spin"/>
        </authorList>
    </citation>
    <scope>NUCLEOTIDE SEQUENCE [LARGE SCALE GENOMIC DNA]</scope>
    <source>
        <strain evidence="3">DSM 43817</strain>
    </source>
</reference>
<evidence type="ECO:0000313" key="2">
    <source>
        <dbReference type="EMBL" id="SCL27327.1"/>
    </source>
</evidence>
<name>A0A1C6SCV7_9ACTN</name>
<dbReference type="AlphaFoldDB" id="A0A1C6SCV7"/>
<proteinExistence type="predicted"/>
<sequence length="65" mass="7162">MPSSFSRFVSEEDLNRVRDEFLSALAELEAEEFGEVDGEPGDGAQPPTMPAAGHEDRRIQVTPQD</sequence>
<feature type="region of interest" description="Disordered" evidence="1">
    <location>
        <begin position="32"/>
        <end position="65"/>
    </location>
</feature>
<dbReference type="EMBL" id="FMHW01000002">
    <property type="protein sequence ID" value="SCL27327.1"/>
    <property type="molecule type" value="Genomic_DNA"/>
</dbReference>
<evidence type="ECO:0000313" key="3">
    <source>
        <dbReference type="Proteomes" id="UP000198959"/>
    </source>
</evidence>
<keyword evidence="3" id="KW-1185">Reference proteome</keyword>
<accession>A0A1C6SCV7</accession>
<dbReference type="Proteomes" id="UP000198959">
    <property type="component" value="Unassembled WGS sequence"/>
</dbReference>
<evidence type="ECO:0000256" key="1">
    <source>
        <dbReference type="SAM" id="MobiDB-lite"/>
    </source>
</evidence>
<organism evidence="2 3">
    <name type="scientific">Micromonospora pallida</name>
    <dbReference type="NCBI Taxonomy" id="145854"/>
    <lineage>
        <taxon>Bacteria</taxon>
        <taxon>Bacillati</taxon>
        <taxon>Actinomycetota</taxon>
        <taxon>Actinomycetes</taxon>
        <taxon>Micromonosporales</taxon>
        <taxon>Micromonosporaceae</taxon>
        <taxon>Micromonospora</taxon>
    </lineage>
</organism>